<comment type="caution">
    <text evidence="2">The sequence shown here is derived from an EMBL/GenBank/DDBJ whole genome shotgun (WGS) entry which is preliminary data.</text>
</comment>
<feature type="transmembrane region" description="Helical" evidence="1">
    <location>
        <begin position="52"/>
        <end position="77"/>
    </location>
</feature>
<evidence type="ECO:0000313" key="2">
    <source>
        <dbReference type="EMBL" id="RNF83589.1"/>
    </source>
</evidence>
<dbReference type="Proteomes" id="UP000267049">
    <property type="component" value="Unassembled WGS sequence"/>
</dbReference>
<proteinExistence type="predicted"/>
<keyword evidence="1" id="KW-0472">Membrane</keyword>
<accession>A0A3M8SQP0</accession>
<gene>
    <name evidence="2" type="ORF">EER27_09350</name>
</gene>
<protein>
    <submittedName>
        <fullName evidence="2">Uncharacterized protein</fullName>
    </submittedName>
</protein>
<evidence type="ECO:0000256" key="1">
    <source>
        <dbReference type="SAM" id="Phobius"/>
    </source>
</evidence>
<dbReference type="EMBL" id="RIBS01000004">
    <property type="protein sequence ID" value="RNF83589.1"/>
    <property type="molecule type" value="Genomic_DNA"/>
</dbReference>
<dbReference type="AlphaFoldDB" id="A0A3M8SQP0"/>
<sequence length="88" mass="10157">MTRHRFFPVAVAVLSAGWLVPLWMGVDIYLTFWQIEGWPLLRGEHPGNSFSFIQFAASCFKVSFVWLGMVICFWSYVGYAAFTRSRVV</sequence>
<evidence type="ECO:0000313" key="3">
    <source>
        <dbReference type="Proteomes" id="UP000267049"/>
    </source>
</evidence>
<keyword evidence="3" id="KW-1185">Reference proteome</keyword>
<keyword evidence="1" id="KW-0812">Transmembrane</keyword>
<reference evidence="2 3" key="1">
    <citation type="submission" date="2018-11" db="EMBL/GenBank/DDBJ databases">
        <title>Lysobacter cryohumiis sp. nov., isolated from soil in the Tianshan Mountains, Xinjiang, China.</title>
        <authorList>
            <person name="Luo Y."/>
            <person name="Sheng H."/>
        </authorList>
    </citation>
    <scope>NUCLEOTIDE SEQUENCE [LARGE SCALE GENOMIC DNA]</scope>
    <source>
        <strain evidence="2 3">ZS60</strain>
    </source>
</reference>
<keyword evidence="1" id="KW-1133">Transmembrane helix</keyword>
<dbReference type="OrthoDB" id="6026023at2"/>
<feature type="transmembrane region" description="Helical" evidence="1">
    <location>
        <begin position="7"/>
        <end position="32"/>
    </location>
</feature>
<name>A0A3M8SQP0_9GAMM</name>
<organism evidence="2 3">
    <name type="scientific">Montanilutibacter psychrotolerans</name>
    <dbReference type="NCBI Taxonomy" id="1327343"/>
    <lineage>
        <taxon>Bacteria</taxon>
        <taxon>Pseudomonadati</taxon>
        <taxon>Pseudomonadota</taxon>
        <taxon>Gammaproteobacteria</taxon>
        <taxon>Lysobacterales</taxon>
        <taxon>Lysobacteraceae</taxon>
        <taxon>Montanilutibacter</taxon>
    </lineage>
</organism>